<dbReference type="GO" id="GO:0000287">
    <property type="term" value="F:magnesium ion binding"/>
    <property type="evidence" value="ECO:0007669"/>
    <property type="project" value="InterPro"/>
</dbReference>
<dbReference type="Proteomes" id="UP000254716">
    <property type="component" value="Unassembled WGS sequence"/>
</dbReference>
<evidence type="ECO:0000256" key="3">
    <source>
        <dbReference type="ARBA" id="ARBA00014885"/>
    </source>
</evidence>
<proteinExistence type="inferred from homology"/>
<dbReference type="GO" id="GO:0008821">
    <property type="term" value="F:crossover junction DNA endonuclease activity"/>
    <property type="evidence" value="ECO:0007669"/>
    <property type="project" value="UniProtKB-EC"/>
</dbReference>
<keyword evidence="6 15" id="KW-0255">Endonuclease</keyword>
<dbReference type="InterPro" id="IPR036614">
    <property type="entry name" value="RusA-like_sf"/>
</dbReference>
<evidence type="ECO:0000256" key="15">
    <source>
        <dbReference type="PIRNR" id="PIRNR001007"/>
    </source>
</evidence>
<reference evidence="16 17" key="1">
    <citation type="submission" date="2018-06" db="EMBL/GenBank/DDBJ databases">
        <authorList>
            <consortium name="Pathogen Informatics"/>
            <person name="Doyle S."/>
        </authorList>
    </citation>
    <scope>NUCLEOTIDE SEQUENCE [LARGE SCALE GENOMIC DNA]</scope>
    <source>
        <strain evidence="16 17">NCTC9081</strain>
    </source>
</reference>
<keyword evidence="8 15" id="KW-0378">Hydrolase</keyword>
<accession>A0A376W6R4</accession>
<sequence length="95" mass="11416">MNEYEFVLPWPPTVNTYWRRRGSQYYISDKGQKYRKDVQQIIRQLRLDIFTKSRLRITIIAEPPDSRRRDLDNILKGLLDSLIHAGICGRRRAIR</sequence>
<dbReference type="InterPro" id="IPR016281">
    <property type="entry name" value="Endonuclease_RusA"/>
</dbReference>
<dbReference type="Pfam" id="PF05866">
    <property type="entry name" value="RusA"/>
    <property type="match status" value="1"/>
</dbReference>
<comment type="cofactor">
    <cofactor evidence="1">
        <name>Mg(2+)</name>
        <dbReference type="ChEBI" id="CHEBI:18420"/>
    </cofactor>
</comment>
<evidence type="ECO:0000256" key="1">
    <source>
        <dbReference type="ARBA" id="ARBA00001946"/>
    </source>
</evidence>
<name>A0A376W6R4_ECOLX</name>
<dbReference type="EMBL" id="UGCV01000008">
    <property type="protein sequence ID" value="STJ18714.1"/>
    <property type="molecule type" value="Genomic_DNA"/>
</dbReference>
<dbReference type="Gene3D" id="3.30.1330.70">
    <property type="entry name" value="Holliday junction resolvase RusA"/>
    <property type="match status" value="1"/>
</dbReference>
<dbReference type="EC" id="3.1.21.10" evidence="14 15"/>
<comment type="subunit">
    <text evidence="2">Homodimer.</text>
</comment>
<dbReference type="PIRSF" id="PIRSF001007">
    <property type="entry name" value="RusA"/>
    <property type="match status" value="1"/>
</dbReference>
<evidence type="ECO:0000313" key="17">
    <source>
        <dbReference type="Proteomes" id="UP000254716"/>
    </source>
</evidence>
<comment type="function">
    <text evidence="15">Endonuclease that resolves Holliday junction intermediates made during homologous genetic recombination and DNA repair. Exhibits sequence and structure-selective cleavage of four-way DNA junctions, where it introduces symmetrical nicks in two strands of the same polarity at the 5' side of dinucleotides. Corrects the defects in genetic recombination and DNA repair associated with inactivation of ruvAB or ruvC.</text>
</comment>
<keyword evidence="7 15" id="KW-0227">DNA damage</keyword>
<evidence type="ECO:0000313" key="16">
    <source>
        <dbReference type="EMBL" id="STJ18714.1"/>
    </source>
</evidence>
<dbReference type="GO" id="GO:0006310">
    <property type="term" value="P:DNA recombination"/>
    <property type="evidence" value="ECO:0007669"/>
    <property type="project" value="UniProtKB-KW"/>
</dbReference>
<gene>
    <name evidence="16" type="primary">rusA_2</name>
    <name evidence="16" type="ORF">NCTC9081_04212</name>
</gene>
<evidence type="ECO:0000256" key="4">
    <source>
        <dbReference type="ARBA" id="ARBA00022722"/>
    </source>
</evidence>
<comment type="catalytic activity">
    <reaction evidence="13 15">
        <text>Endonucleolytic cleavage at a junction such as a reciprocal single-stranded crossover between two homologous DNA duplexes (Holliday junction).</text>
        <dbReference type="EC" id="3.1.21.10"/>
    </reaction>
</comment>
<evidence type="ECO:0000256" key="8">
    <source>
        <dbReference type="ARBA" id="ARBA00022801"/>
    </source>
</evidence>
<evidence type="ECO:0000256" key="13">
    <source>
        <dbReference type="ARBA" id="ARBA00029354"/>
    </source>
</evidence>
<dbReference type="GO" id="GO:0006281">
    <property type="term" value="P:DNA repair"/>
    <property type="evidence" value="ECO:0007669"/>
    <property type="project" value="UniProtKB-KW"/>
</dbReference>
<dbReference type="InterPro" id="IPR008822">
    <property type="entry name" value="Endonuclease_RusA-like"/>
</dbReference>
<evidence type="ECO:0000256" key="9">
    <source>
        <dbReference type="ARBA" id="ARBA00022842"/>
    </source>
</evidence>
<keyword evidence="5" id="KW-0479">Metal-binding</keyword>
<evidence type="ECO:0000256" key="2">
    <source>
        <dbReference type="ARBA" id="ARBA00011738"/>
    </source>
</evidence>
<evidence type="ECO:0000256" key="12">
    <source>
        <dbReference type="ARBA" id="ARBA00024745"/>
    </source>
</evidence>
<evidence type="ECO:0000256" key="6">
    <source>
        <dbReference type="ARBA" id="ARBA00022759"/>
    </source>
</evidence>
<evidence type="ECO:0000256" key="11">
    <source>
        <dbReference type="ARBA" id="ARBA00023204"/>
    </source>
</evidence>
<keyword evidence="4 15" id="KW-0540">Nuclease</keyword>
<evidence type="ECO:0000256" key="7">
    <source>
        <dbReference type="ARBA" id="ARBA00022763"/>
    </source>
</evidence>
<keyword evidence="9" id="KW-0460">Magnesium</keyword>
<dbReference type="SUPFAM" id="SSF103084">
    <property type="entry name" value="Holliday junction resolvase RusA"/>
    <property type="match status" value="1"/>
</dbReference>
<keyword evidence="10" id="KW-0233">DNA recombination</keyword>
<evidence type="ECO:0000256" key="14">
    <source>
        <dbReference type="ARBA" id="ARBA00029488"/>
    </source>
</evidence>
<evidence type="ECO:0000256" key="10">
    <source>
        <dbReference type="ARBA" id="ARBA00023172"/>
    </source>
</evidence>
<organism evidence="16 17">
    <name type="scientific">Escherichia coli</name>
    <dbReference type="NCBI Taxonomy" id="562"/>
    <lineage>
        <taxon>Bacteria</taxon>
        <taxon>Pseudomonadati</taxon>
        <taxon>Pseudomonadota</taxon>
        <taxon>Gammaproteobacteria</taxon>
        <taxon>Enterobacterales</taxon>
        <taxon>Enterobacteriaceae</taxon>
        <taxon>Escherichia</taxon>
    </lineage>
</organism>
<comment type="function">
    <text evidence="12">Endonuclease that resolves Holliday junction intermediates made during homologous genetic recombination and DNA repair. Exhibits sequence and structure-selective cleavage of four-way DNA junctions, where it introduces symmetrical nicks in two strands of the same polarity at the 5' side of CC dinucleotides. Corrects the defects in genetic recombination and DNA repair associated with inactivation of RuvAB or RuvC.</text>
</comment>
<evidence type="ECO:0000256" key="5">
    <source>
        <dbReference type="ARBA" id="ARBA00022723"/>
    </source>
</evidence>
<protein>
    <recommendedName>
        <fullName evidence="3 15">Crossover junction endodeoxyribonuclease rusA</fullName>
        <ecNumber evidence="14 15">3.1.21.10</ecNumber>
    </recommendedName>
</protein>
<comment type="similarity">
    <text evidence="15">Belongs to the rusA family.</text>
</comment>
<keyword evidence="11 15" id="KW-0234">DNA repair</keyword>
<dbReference type="AlphaFoldDB" id="A0A376W6R4"/>